<dbReference type="Proteomes" id="UP001169764">
    <property type="component" value="Unassembled WGS sequence"/>
</dbReference>
<gene>
    <name evidence="2" type="ORF">Q4F19_05850</name>
</gene>
<sequence>MVGFPAVAMMLFSFGLPVALTLLVLKLMPRPSRPVMAATMLAAAAIFPLALLSLVHSTSAVTQAGNVQIAWVTFAGGLVLSWLTFSIRRAA</sequence>
<organism evidence="2 3">
    <name type="scientific">Sphingomonas natans</name>
    <dbReference type="NCBI Taxonomy" id="3063330"/>
    <lineage>
        <taxon>Bacteria</taxon>
        <taxon>Pseudomonadati</taxon>
        <taxon>Pseudomonadota</taxon>
        <taxon>Alphaproteobacteria</taxon>
        <taxon>Sphingomonadales</taxon>
        <taxon>Sphingomonadaceae</taxon>
        <taxon>Sphingomonas</taxon>
    </lineage>
</organism>
<name>A0ABT8Y6F0_9SPHN</name>
<proteinExistence type="predicted"/>
<keyword evidence="3" id="KW-1185">Reference proteome</keyword>
<evidence type="ECO:0000313" key="3">
    <source>
        <dbReference type="Proteomes" id="UP001169764"/>
    </source>
</evidence>
<reference evidence="2" key="1">
    <citation type="submission" date="2023-07" db="EMBL/GenBank/DDBJ databases">
        <authorList>
            <person name="Kim M."/>
        </authorList>
    </citation>
    <scope>NUCLEOTIDE SEQUENCE</scope>
    <source>
        <strain evidence="2">BIUV-7</strain>
    </source>
</reference>
<evidence type="ECO:0000313" key="2">
    <source>
        <dbReference type="EMBL" id="MDO6413898.1"/>
    </source>
</evidence>
<accession>A0ABT8Y6F0</accession>
<evidence type="ECO:0000256" key="1">
    <source>
        <dbReference type="SAM" id="Phobius"/>
    </source>
</evidence>
<comment type="caution">
    <text evidence="2">The sequence shown here is derived from an EMBL/GenBank/DDBJ whole genome shotgun (WGS) entry which is preliminary data.</text>
</comment>
<feature type="transmembrane region" description="Helical" evidence="1">
    <location>
        <begin position="6"/>
        <end position="25"/>
    </location>
</feature>
<keyword evidence="1" id="KW-0472">Membrane</keyword>
<feature type="transmembrane region" description="Helical" evidence="1">
    <location>
        <begin position="37"/>
        <end position="56"/>
    </location>
</feature>
<dbReference type="EMBL" id="JAUOTP010000002">
    <property type="protein sequence ID" value="MDO6413898.1"/>
    <property type="molecule type" value="Genomic_DNA"/>
</dbReference>
<keyword evidence="1" id="KW-1133">Transmembrane helix</keyword>
<feature type="transmembrane region" description="Helical" evidence="1">
    <location>
        <begin position="68"/>
        <end position="87"/>
    </location>
</feature>
<protein>
    <submittedName>
        <fullName evidence="2">Uncharacterized protein</fullName>
    </submittedName>
</protein>
<dbReference type="RefSeq" id="WP_303540656.1">
    <property type="nucleotide sequence ID" value="NZ_JAUOTP010000002.1"/>
</dbReference>
<keyword evidence="1" id="KW-0812">Transmembrane</keyword>